<organism evidence="1">
    <name type="scientific">Lepeophtheirus salmonis</name>
    <name type="common">Salmon louse</name>
    <name type="synonym">Caligus salmonis</name>
    <dbReference type="NCBI Taxonomy" id="72036"/>
    <lineage>
        <taxon>Eukaryota</taxon>
        <taxon>Metazoa</taxon>
        <taxon>Ecdysozoa</taxon>
        <taxon>Arthropoda</taxon>
        <taxon>Crustacea</taxon>
        <taxon>Multicrustacea</taxon>
        <taxon>Hexanauplia</taxon>
        <taxon>Copepoda</taxon>
        <taxon>Siphonostomatoida</taxon>
        <taxon>Caligidae</taxon>
        <taxon>Lepeophtheirus</taxon>
    </lineage>
</organism>
<accession>A0A0K2T0P8</accession>
<dbReference type="AlphaFoldDB" id="A0A0K2T0P8"/>
<dbReference type="EMBL" id="HACA01002237">
    <property type="protein sequence ID" value="CDW19598.1"/>
    <property type="molecule type" value="Transcribed_RNA"/>
</dbReference>
<name>A0A0K2T0P8_LEPSM</name>
<dbReference type="EMBL" id="HACA01002238">
    <property type="protein sequence ID" value="CDW19599.1"/>
    <property type="molecule type" value="Transcribed_RNA"/>
</dbReference>
<sequence length="83" mass="9387">MFTPSPKSNQYIIKIHEDIFNSPQNRIGESLECLGSVFKPKCYSQVLIKPKWGNYSCFTGGVFTHGYLIVSSLQVHFTKISSL</sequence>
<reference evidence="1" key="1">
    <citation type="submission" date="2014-05" db="EMBL/GenBank/DDBJ databases">
        <authorList>
            <person name="Chronopoulou M."/>
        </authorList>
    </citation>
    <scope>NUCLEOTIDE SEQUENCE</scope>
    <source>
        <tissue evidence="1">Whole organism</tissue>
    </source>
</reference>
<protein>
    <submittedName>
        <fullName evidence="1">Uncharacterized protein</fullName>
    </submittedName>
</protein>
<evidence type="ECO:0000313" key="1">
    <source>
        <dbReference type="EMBL" id="CDW19598.1"/>
    </source>
</evidence>
<proteinExistence type="predicted"/>